<keyword evidence="1" id="KW-0812">Transmembrane</keyword>
<name>A0A1E3G655_9BACT</name>
<protein>
    <recommendedName>
        <fullName evidence="4">Type II secretion system protein</fullName>
    </recommendedName>
</protein>
<reference evidence="3" key="1">
    <citation type="submission" date="2016-04" db="EMBL/GenBank/DDBJ databases">
        <title>The genome sequence project of a novel Fervidobacterium isolate from a hot spring in Thailand.</title>
        <authorList>
            <person name="Gonzalez J.M."/>
            <person name="Cuecas A."/>
            <person name="Kanoksilapatham W."/>
        </authorList>
    </citation>
    <scope>NUCLEOTIDE SEQUENCE [LARGE SCALE GENOMIC DNA]</scope>
    <source>
        <strain evidence="3">FC2004</strain>
    </source>
</reference>
<feature type="transmembrane region" description="Helical" evidence="1">
    <location>
        <begin position="6"/>
        <end position="26"/>
    </location>
</feature>
<keyword evidence="1" id="KW-0472">Membrane</keyword>
<keyword evidence="3" id="KW-1185">Reference proteome</keyword>
<evidence type="ECO:0000313" key="2">
    <source>
        <dbReference type="EMBL" id="ODN31353.1"/>
    </source>
</evidence>
<dbReference type="AlphaFoldDB" id="A0A1E3G655"/>
<gene>
    <name evidence="2" type="ORF">A4H02_00900</name>
</gene>
<dbReference type="OrthoDB" id="47344at2"/>
<accession>A0A1E3G655</accession>
<proteinExistence type="predicted"/>
<evidence type="ECO:0000256" key="1">
    <source>
        <dbReference type="SAM" id="Phobius"/>
    </source>
</evidence>
<organism evidence="2 3">
    <name type="scientific">Fervidobacterium thailandense</name>
    <dbReference type="NCBI Taxonomy" id="1008305"/>
    <lineage>
        <taxon>Bacteria</taxon>
        <taxon>Thermotogati</taxon>
        <taxon>Thermotogota</taxon>
        <taxon>Thermotogae</taxon>
        <taxon>Thermotogales</taxon>
        <taxon>Fervidobacteriaceae</taxon>
        <taxon>Fervidobacterium</taxon>
    </lineage>
</organism>
<dbReference type="STRING" id="1008305.A4H02_00900"/>
<dbReference type="Proteomes" id="UP000094570">
    <property type="component" value="Unassembled WGS sequence"/>
</dbReference>
<evidence type="ECO:0000313" key="3">
    <source>
        <dbReference type="Proteomes" id="UP000094570"/>
    </source>
</evidence>
<comment type="caution">
    <text evidence="2">The sequence shown here is derived from an EMBL/GenBank/DDBJ whole genome shotgun (WGS) entry which is preliminary data.</text>
</comment>
<dbReference type="RefSeq" id="WP_069292264.1">
    <property type="nucleotide sequence ID" value="NZ_CP140110.1"/>
</dbReference>
<evidence type="ECO:0008006" key="4">
    <source>
        <dbReference type="Google" id="ProtNLM"/>
    </source>
</evidence>
<keyword evidence="1" id="KW-1133">Transmembrane helix</keyword>
<dbReference type="EMBL" id="LWAF01000001">
    <property type="protein sequence ID" value="ODN31353.1"/>
    <property type="molecule type" value="Genomic_DNA"/>
</dbReference>
<sequence>MLYVDILAAMIVVVLMVAVVYDSIVMQQRALEEAIRQEKAQIIGENMFWQTVLNDPSFLQKFQSTFQVDFSVNIDGHTYIVTIKALKYTRPK</sequence>